<evidence type="ECO:0000313" key="2">
    <source>
        <dbReference type="Proteomes" id="UP000053989"/>
    </source>
</evidence>
<sequence>MGEEFRASMFNLAGLLEDNRSSDLSQIPQYTTGAQSSGAFTQIMRVIVWAYQIYRKAPEVQRKFMAYIVDLTHVMDLLFMLTVGKDEQELKPSIINDTVFAYSESAKRRNAHAKIKAFTGKIIGSGEDVFAEIESLITTGCDGDEELGRIIENMANAVKKLHVRMYY</sequence>
<keyword evidence="2" id="KW-1185">Reference proteome</keyword>
<dbReference type="AlphaFoldDB" id="A0A0C3EMV0"/>
<gene>
    <name evidence="1" type="ORF">SCLCIDRAFT_1208584</name>
</gene>
<proteinExistence type="predicted"/>
<protein>
    <submittedName>
        <fullName evidence="1">Uncharacterized protein</fullName>
    </submittedName>
</protein>
<reference evidence="1 2" key="1">
    <citation type="submission" date="2014-04" db="EMBL/GenBank/DDBJ databases">
        <authorList>
            <consortium name="DOE Joint Genome Institute"/>
            <person name="Kuo A."/>
            <person name="Kohler A."/>
            <person name="Nagy L.G."/>
            <person name="Floudas D."/>
            <person name="Copeland A."/>
            <person name="Barry K.W."/>
            <person name="Cichocki N."/>
            <person name="Veneault-Fourrey C."/>
            <person name="LaButti K."/>
            <person name="Lindquist E.A."/>
            <person name="Lipzen A."/>
            <person name="Lundell T."/>
            <person name="Morin E."/>
            <person name="Murat C."/>
            <person name="Sun H."/>
            <person name="Tunlid A."/>
            <person name="Henrissat B."/>
            <person name="Grigoriev I.V."/>
            <person name="Hibbett D.S."/>
            <person name="Martin F."/>
            <person name="Nordberg H.P."/>
            <person name="Cantor M.N."/>
            <person name="Hua S.X."/>
        </authorList>
    </citation>
    <scope>NUCLEOTIDE SEQUENCE [LARGE SCALE GENOMIC DNA]</scope>
    <source>
        <strain evidence="1 2">Foug A</strain>
    </source>
</reference>
<evidence type="ECO:0000313" key="1">
    <source>
        <dbReference type="EMBL" id="KIM69151.1"/>
    </source>
</evidence>
<dbReference type="Proteomes" id="UP000053989">
    <property type="component" value="Unassembled WGS sequence"/>
</dbReference>
<accession>A0A0C3EMV0</accession>
<dbReference type="STRING" id="1036808.A0A0C3EMV0"/>
<dbReference type="EMBL" id="KN822007">
    <property type="protein sequence ID" value="KIM69151.1"/>
    <property type="molecule type" value="Genomic_DNA"/>
</dbReference>
<dbReference type="HOGENOM" id="CLU_1595527_0_0_1"/>
<reference evidence="2" key="2">
    <citation type="submission" date="2015-01" db="EMBL/GenBank/DDBJ databases">
        <title>Evolutionary Origins and Diversification of the Mycorrhizal Mutualists.</title>
        <authorList>
            <consortium name="DOE Joint Genome Institute"/>
            <consortium name="Mycorrhizal Genomics Consortium"/>
            <person name="Kohler A."/>
            <person name="Kuo A."/>
            <person name="Nagy L.G."/>
            <person name="Floudas D."/>
            <person name="Copeland A."/>
            <person name="Barry K.W."/>
            <person name="Cichocki N."/>
            <person name="Veneault-Fourrey C."/>
            <person name="LaButti K."/>
            <person name="Lindquist E.A."/>
            <person name="Lipzen A."/>
            <person name="Lundell T."/>
            <person name="Morin E."/>
            <person name="Murat C."/>
            <person name="Riley R."/>
            <person name="Ohm R."/>
            <person name="Sun H."/>
            <person name="Tunlid A."/>
            <person name="Henrissat B."/>
            <person name="Grigoriev I.V."/>
            <person name="Hibbett D.S."/>
            <person name="Martin F."/>
        </authorList>
    </citation>
    <scope>NUCLEOTIDE SEQUENCE [LARGE SCALE GENOMIC DNA]</scope>
    <source>
        <strain evidence="2">Foug A</strain>
    </source>
</reference>
<name>A0A0C3EMV0_9AGAM</name>
<dbReference type="InParanoid" id="A0A0C3EMV0"/>
<organism evidence="1 2">
    <name type="scientific">Scleroderma citrinum Foug A</name>
    <dbReference type="NCBI Taxonomy" id="1036808"/>
    <lineage>
        <taxon>Eukaryota</taxon>
        <taxon>Fungi</taxon>
        <taxon>Dikarya</taxon>
        <taxon>Basidiomycota</taxon>
        <taxon>Agaricomycotina</taxon>
        <taxon>Agaricomycetes</taxon>
        <taxon>Agaricomycetidae</taxon>
        <taxon>Boletales</taxon>
        <taxon>Sclerodermatineae</taxon>
        <taxon>Sclerodermataceae</taxon>
        <taxon>Scleroderma</taxon>
    </lineage>
</organism>
<dbReference type="OrthoDB" id="391988at2759"/>